<dbReference type="InParanoid" id="A0A194XS96"/>
<dbReference type="STRING" id="149040.A0A194XS96"/>
<gene>
    <name evidence="1" type="ORF">LY89DRAFT_636788</name>
</gene>
<dbReference type="InterPro" id="IPR027796">
    <property type="entry name" value="OTT_1508_deam-like"/>
</dbReference>
<evidence type="ECO:0000313" key="2">
    <source>
        <dbReference type="Proteomes" id="UP000070700"/>
    </source>
</evidence>
<reference evidence="1 2" key="1">
    <citation type="submission" date="2015-10" db="EMBL/GenBank/DDBJ databases">
        <title>Full genome of DAOMC 229536 Phialocephala scopiformis, a fungal endophyte of spruce producing the potent anti-insectan compound rugulosin.</title>
        <authorList>
            <consortium name="DOE Joint Genome Institute"/>
            <person name="Walker A.K."/>
            <person name="Frasz S.L."/>
            <person name="Seifert K.A."/>
            <person name="Miller J.D."/>
            <person name="Mondo S.J."/>
            <person name="Labutti K."/>
            <person name="Lipzen A."/>
            <person name="Dockter R."/>
            <person name="Kennedy M."/>
            <person name="Grigoriev I.V."/>
            <person name="Spatafora J.W."/>
        </authorList>
    </citation>
    <scope>NUCLEOTIDE SEQUENCE [LARGE SCALE GENOMIC DNA]</scope>
    <source>
        <strain evidence="1 2">CBS 120377</strain>
    </source>
</reference>
<proteinExistence type="predicted"/>
<dbReference type="Pfam" id="PF14441">
    <property type="entry name" value="OTT_1508_deam"/>
    <property type="match status" value="1"/>
</dbReference>
<evidence type="ECO:0000313" key="1">
    <source>
        <dbReference type="EMBL" id="KUJ22602.1"/>
    </source>
</evidence>
<organism evidence="1 2">
    <name type="scientific">Mollisia scopiformis</name>
    <name type="common">Conifer needle endophyte fungus</name>
    <name type="synonym">Phialocephala scopiformis</name>
    <dbReference type="NCBI Taxonomy" id="149040"/>
    <lineage>
        <taxon>Eukaryota</taxon>
        <taxon>Fungi</taxon>
        <taxon>Dikarya</taxon>
        <taxon>Ascomycota</taxon>
        <taxon>Pezizomycotina</taxon>
        <taxon>Leotiomycetes</taxon>
        <taxon>Helotiales</taxon>
        <taxon>Mollisiaceae</taxon>
        <taxon>Mollisia</taxon>
    </lineage>
</organism>
<dbReference type="Proteomes" id="UP000070700">
    <property type="component" value="Unassembled WGS sequence"/>
</dbReference>
<dbReference type="AlphaFoldDB" id="A0A194XS96"/>
<dbReference type="GeneID" id="28821225"/>
<name>A0A194XS96_MOLSC</name>
<accession>A0A194XS96</accession>
<dbReference type="EMBL" id="KQ947406">
    <property type="protein sequence ID" value="KUJ22602.1"/>
    <property type="molecule type" value="Genomic_DNA"/>
</dbReference>
<dbReference type="OrthoDB" id="4851849at2759"/>
<protein>
    <submittedName>
        <fullName evidence="1">Uncharacterized protein</fullName>
    </submittedName>
</protein>
<keyword evidence="2" id="KW-1185">Reference proteome</keyword>
<dbReference type="KEGG" id="psco:LY89DRAFT_636788"/>
<sequence>MSWKDPRTASPENSIWLNLPEDTFRQHLVELEAKTNSIPMDPQVFSPDDWLSTSARESEQPHILPLATEQQIADDFAFLAAVTEGAQSVAAVCLEERHSPTPSLTLRFATLDSLLNSNIKDGLQSILQILIEHASNSTTTNPPVVEKLLEIIIKLHHPRLLARLRSTKWSKPTYLSKSHKKPLYADIPNLLHRLSFLFSKSEKALLATIKTNLQTLHTLYSTFETLPSSTDHSSLHHLITTSCTILNHPSTKQFSQRLVSSQKTRKPTPQVASALKTLRQIEKIASYRRVATSLLKASTTYRSLFSNLRIAFLAPYTAIPTTIAYESWAKTLHVHAEVQLAVFYDLQTTSNSSTSPDAPRPRAIGTSKWLCYLCYRFLVSHGRFFPSKTHGRVFDQWTVPDLVEYGDGVRERYRGVVREVDEVVRRESGEIGEGVEEGWRLMPMTSVDLGPWGEEGMGVAREGERVEGGVAG</sequence>
<dbReference type="RefSeq" id="XP_018076957.1">
    <property type="nucleotide sequence ID" value="XM_018211499.1"/>
</dbReference>